<dbReference type="AlphaFoldDB" id="A0A8X6GIV7"/>
<dbReference type="GO" id="GO:0007166">
    <property type="term" value="P:cell surface receptor signaling pathway"/>
    <property type="evidence" value="ECO:0007669"/>
    <property type="project" value="TreeGrafter"/>
</dbReference>
<dbReference type="GO" id="GO:0005886">
    <property type="term" value="C:plasma membrane"/>
    <property type="evidence" value="ECO:0007669"/>
    <property type="project" value="TreeGrafter"/>
</dbReference>
<evidence type="ECO:0000256" key="1">
    <source>
        <dbReference type="ARBA" id="ARBA00007343"/>
    </source>
</evidence>
<dbReference type="PANTHER" id="PTHR45930:SF4">
    <property type="entry name" value="ADHESION G PROTEIN-COUPLED RECEPTOR A3"/>
    <property type="match status" value="1"/>
</dbReference>
<name>A0A8X6GIV7_TRICU</name>
<keyword evidence="2" id="KW-0675">Receptor</keyword>
<dbReference type="Gene3D" id="3.80.10.10">
    <property type="entry name" value="Ribonuclease Inhibitor"/>
    <property type="match status" value="1"/>
</dbReference>
<proteinExistence type="inferred from homology"/>
<gene>
    <name evidence="3" type="ORF">TNCT_101821</name>
</gene>
<dbReference type="SUPFAM" id="SSF52058">
    <property type="entry name" value="L domain-like"/>
    <property type="match status" value="1"/>
</dbReference>
<dbReference type="InterPro" id="IPR051963">
    <property type="entry name" value="Adhesion_GPCR_A"/>
</dbReference>
<dbReference type="Proteomes" id="UP000887116">
    <property type="component" value="Unassembled WGS sequence"/>
</dbReference>
<evidence type="ECO:0000313" key="3">
    <source>
        <dbReference type="EMBL" id="GFR05237.1"/>
    </source>
</evidence>
<dbReference type="InterPro" id="IPR032675">
    <property type="entry name" value="LRR_dom_sf"/>
</dbReference>
<evidence type="ECO:0000256" key="2">
    <source>
        <dbReference type="ARBA" id="ARBA00023170"/>
    </source>
</evidence>
<dbReference type="OrthoDB" id="6424150at2759"/>
<evidence type="ECO:0008006" key="5">
    <source>
        <dbReference type="Google" id="ProtNLM"/>
    </source>
</evidence>
<accession>A0A8X6GIV7</accession>
<dbReference type="EMBL" id="BMAO01015928">
    <property type="protein sequence ID" value="GFR05237.1"/>
    <property type="molecule type" value="Genomic_DNA"/>
</dbReference>
<keyword evidence="4" id="KW-1185">Reference proteome</keyword>
<dbReference type="PANTHER" id="PTHR45930">
    <property type="entry name" value="G-PROTEIN COUPLED RECEPTOR 124-LIKE PROTEIN"/>
    <property type="match status" value="1"/>
</dbReference>
<dbReference type="Pfam" id="PF13855">
    <property type="entry name" value="LRR_8"/>
    <property type="match status" value="1"/>
</dbReference>
<organism evidence="3 4">
    <name type="scientific">Trichonephila clavata</name>
    <name type="common">Joro spider</name>
    <name type="synonym">Nephila clavata</name>
    <dbReference type="NCBI Taxonomy" id="2740835"/>
    <lineage>
        <taxon>Eukaryota</taxon>
        <taxon>Metazoa</taxon>
        <taxon>Ecdysozoa</taxon>
        <taxon>Arthropoda</taxon>
        <taxon>Chelicerata</taxon>
        <taxon>Arachnida</taxon>
        <taxon>Araneae</taxon>
        <taxon>Araneomorphae</taxon>
        <taxon>Entelegynae</taxon>
        <taxon>Araneoidea</taxon>
        <taxon>Nephilidae</taxon>
        <taxon>Trichonephila</taxon>
    </lineage>
</organism>
<comment type="similarity">
    <text evidence="1">Belongs to the G-protein coupled receptor 2 family. Adhesion G-protein coupled receptor (ADGR) subfamily.</text>
</comment>
<protein>
    <recommendedName>
        <fullName evidence="5">LRRCT domain-containing protein</fullName>
    </recommendedName>
</protein>
<sequence length="98" mass="11239">SNLIEQLPSDIFTNMPNLESLYINNNKLLVLEENTFSPVWENLMFFSAAGNGLRCDCRIAWILEKNFPNQTRAFCALPPELKGHSIDTLTSKDVWCFQ</sequence>
<evidence type="ECO:0000313" key="4">
    <source>
        <dbReference type="Proteomes" id="UP000887116"/>
    </source>
</evidence>
<dbReference type="InterPro" id="IPR001611">
    <property type="entry name" value="Leu-rich_rpt"/>
</dbReference>
<reference evidence="3" key="1">
    <citation type="submission" date="2020-07" db="EMBL/GenBank/DDBJ databases">
        <title>Multicomponent nature underlies the extraordinary mechanical properties of spider dragline silk.</title>
        <authorList>
            <person name="Kono N."/>
            <person name="Nakamura H."/>
            <person name="Mori M."/>
            <person name="Yoshida Y."/>
            <person name="Ohtoshi R."/>
            <person name="Malay A.D."/>
            <person name="Moran D.A.P."/>
            <person name="Tomita M."/>
            <person name="Numata K."/>
            <person name="Arakawa K."/>
        </authorList>
    </citation>
    <scope>NUCLEOTIDE SEQUENCE</scope>
</reference>
<comment type="caution">
    <text evidence="3">The sequence shown here is derived from an EMBL/GenBank/DDBJ whole genome shotgun (WGS) entry which is preliminary data.</text>
</comment>
<feature type="non-terminal residue" evidence="3">
    <location>
        <position position="1"/>
    </location>
</feature>